<accession>A0ABV7YJH0</accession>
<gene>
    <name evidence="5" type="ORF">ACFOUW_31835</name>
</gene>
<reference evidence="6" key="1">
    <citation type="journal article" date="2019" name="Int. J. Syst. Evol. Microbiol.">
        <title>The Global Catalogue of Microorganisms (GCM) 10K type strain sequencing project: providing services to taxonomists for standard genome sequencing and annotation.</title>
        <authorList>
            <consortium name="The Broad Institute Genomics Platform"/>
            <consortium name="The Broad Institute Genome Sequencing Center for Infectious Disease"/>
            <person name="Wu L."/>
            <person name="Ma J."/>
        </authorList>
    </citation>
    <scope>NUCLEOTIDE SEQUENCE [LARGE SCALE GENOMIC DNA]</scope>
    <source>
        <strain evidence="6">CGMCC 4.7241</strain>
    </source>
</reference>
<evidence type="ECO:0000313" key="5">
    <source>
        <dbReference type="EMBL" id="MFC3765461.1"/>
    </source>
</evidence>
<proteinExistence type="predicted"/>
<evidence type="ECO:0000256" key="3">
    <source>
        <dbReference type="SAM" id="Phobius"/>
    </source>
</evidence>
<keyword evidence="3" id="KW-0472">Membrane</keyword>
<dbReference type="Gene3D" id="1.10.10.1320">
    <property type="entry name" value="Anti-sigma factor, zinc-finger domain"/>
    <property type="match status" value="1"/>
</dbReference>
<feature type="domain" description="Putative zinc-finger" evidence="4">
    <location>
        <begin position="3"/>
        <end position="32"/>
    </location>
</feature>
<evidence type="ECO:0000259" key="4">
    <source>
        <dbReference type="Pfam" id="PF13490"/>
    </source>
</evidence>
<keyword evidence="1" id="KW-0805">Transcription regulation</keyword>
<dbReference type="EMBL" id="JBHRZH010000038">
    <property type="protein sequence ID" value="MFC3765461.1"/>
    <property type="molecule type" value="Genomic_DNA"/>
</dbReference>
<keyword evidence="6" id="KW-1185">Reference proteome</keyword>
<sequence>MTCAEVRAALGAYVLGALDPTEAAAVREHLAGHAECRALYEDIAGLPKLLSLVTPEEAERGLPVPSETGLRAVLKTARAERARSARRSRWMIAAASVAVLALGLGGLAAGRALAPEKIVTVTTAAPTPTRNFTSPPRTFQADNATTNVNAKLTMNPVAWGTELRLEMQGTGLTLGEVCALRVYDKDGKLWDAGSYRVAYKAGVRWTSGVWLPADQIGRIEVLAHGYKKLVTIET</sequence>
<dbReference type="RefSeq" id="WP_205114643.1">
    <property type="nucleotide sequence ID" value="NZ_JAFBCM010000001.1"/>
</dbReference>
<evidence type="ECO:0000313" key="6">
    <source>
        <dbReference type="Proteomes" id="UP001595699"/>
    </source>
</evidence>
<dbReference type="Pfam" id="PF13490">
    <property type="entry name" value="zf-HC2"/>
    <property type="match status" value="1"/>
</dbReference>
<name>A0ABV7YJH0_9ACTN</name>
<evidence type="ECO:0000256" key="1">
    <source>
        <dbReference type="ARBA" id="ARBA00023015"/>
    </source>
</evidence>
<keyword evidence="3" id="KW-0812">Transmembrane</keyword>
<organism evidence="5 6">
    <name type="scientific">Tenggerimyces flavus</name>
    <dbReference type="NCBI Taxonomy" id="1708749"/>
    <lineage>
        <taxon>Bacteria</taxon>
        <taxon>Bacillati</taxon>
        <taxon>Actinomycetota</taxon>
        <taxon>Actinomycetes</taxon>
        <taxon>Propionibacteriales</taxon>
        <taxon>Nocardioidaceae</taxon>
        <taxon>Tenggerimyces</taxon>
    </lineage>
</organism>
<comment type="caution">
    <text evidence="5">The sequence shown here is derived from an EMBL/GenBank/DDBJ whole genome shotgun (WGS) entry which is preliminary data.</text>
</comment>
<feature type="transmembrane region" description="Helical" evidence="3">
    <location>
        <begin position="90"/>
        <end position="110"/>
    </location>
</feature>
<keyword evidence="3" id="KW-1133">Transmembrane helix</keyword>
<evidence type="ECO:0000256" key="2">
    <source>
        <dbReference type="ARBA" id="ARBA00023163"/>
    </source>
</evidence>
<dbReference type="InterPro" id="IPR027383">
    <property type="entry name" value="Znf_put"/>
</dbReference>
<dbReference type="Proteomes" id="UP001595699">
    <property type="component" value="Unassembled WGS sequence"/>
</dbReference>
<protein>
    <submittedName>
        <fullName evidence="5">Anti-sigma factor family protein</fullName>
    </submittedName>
</protein>
<keyword evidence="2" id="KW-0804">Transcription</keyword>
<dbReference type="InterPro" id="IPR041916">
    <property type="entry name" value="Anti_sigma_zinc_sf"/>
</dbReference>